<evidence type="ECO:0000313" key="2">
    <source>
        <dbReference type="WBParaSite" id="JU765_v2.g9987.t1"/>
    </source>
</evidence>
<sequence length="281" mass="31669">MDLHHGIIYAGYYLLPATVSCCTGLCKTWGMYWGSSFNYYVFETNISIMGFALSALISYRYHVLKGTNKLMEQKWFIPCLFLISIIYVIPVLVTQTIAIQGMTTDTIIDYINHTAPQYFKIVNTGLCSGFVRPYWAMVYFACTCLQTAGVSTLALYYSINSVLLLRSLRSSMTPTTYALQKQFVFSVFVQIIVPLSCFVSPILLILITAAFGYNNLHLSEIFVKTTLLHAPLNGLAVLLTIKPYREAVKQMISKIFPKINKKDNLIHVQPTISANNLSNQN</sequence>
<organism evidence="1 2">
    <name type="scientific">Panagrolaimus sp. JU765</name>
    <dbReference type="NCBI Taxonomy" id="591449"/>
    <lineage>
        <taxon>Eukaryota</taxon>
        <taxon>Metazoa</taxon>
        <taxon>Ecdysozoa</taxon>
        <taxon>Nematoda</taxon>
        <taxon>Chromadorea</taxon>
        <taxon>Rhabditida</taxon>
        <taxon>Tylenchina</taxon>
        <taxon>Panagrolaimomorpha</taxon>
        <taxon>Panagrolaimoidea</taxon>
        <taxon>Panagrolaimidae</taxon>
        <taxon>Panagrolaimus</taxon>
    </lineage>
</organism>
<dbReference type="Proteomes" id="UP000887576">
    <property type="component" value="Unplaced"/>
</dbReference>
<name>A0AC34RSY3_9BILA</name>
<evidence type="ECO:0000313" key="1">
    <source>
        <dbReference type="Proteomes" id="UP000887576"/>
    </source>
</evidence>
<proteinExistence type="predicted"/>
<accession>A0AC34RSY3</accession>
<reference evidence="2" key="1">
    <citation type="submission" date="2022-11" db="UniProtKB">
        <authorList>
            <consortium name="WormBaseParasite"/>
        </authorList>
    </citation>
    <scope>IDENTIFICATION</scope>
</reference>
<protein>
    <submittedName>
        <fullName evidence="2">Uncharacterized protein</fullName>
    </submittedName>
</protein>
<dbReference type="WBParaSite" id="JU765_v2.g9987.t1">
    <property type="protein sequence ID" value="JU765_v2.g9987.t1"/>
    <property type="gene ID" value="JU765_v2.g9987"/>
</dbReference>